<dbReference type="InterPro" id="IPR002816">
    <property type="entry name" value="TraB/PrgY/GumN_fam"/>
</dbReference>
<feature type="chain" id="PRO_5005855240" evidence="1">
    <location>
        <begin position="27"/>
        <end position="298"/>
    </location>
</feature>
<dbReference type="PANTHER" id="PTHR40590:SF1">
    <property type="entry name" value="CYTOPLASMIC PROTEIN"/>
    <property type="match status" value="1"/>
</dbReference>
<dbReference type="Pfam" id="PF01963">
    <property type="entry name" value="TraB_PrgY_gumN"/>
    <property type="match status" value="1"/>
</dbReference>
<name>A0A0N0M213_9GAMM</name>
<accession>A0A0N0M213</accession>
<protein>
    <submittedName>
        <fullName evidence="2">Conjugative transfer protein GumN</fullName>
    </submittedName>
</protein>
<evidence type="ECO:0000313" key="3">
    <source>
        <dbReference type="Proteomes" id="UP000037848"/>
    </source>
</evidence>
<gene>
    <name evidence="2" type="ORF">ADS77_02990</name>
</gene>
<dbReference type="STRING" id="187330.AMS58_08175"/>
<reference evidence="2 3" key="1">
    <citation type="submission" date="2015-08" db="EMBL/GenBank/DDBJ databases">
        <title>Draft Genome Sequence of Pseudoalteromonas porphyrae UCD-SED14.</title>
        <authorList>
            <person name="Coil D.A."/>
            <person name="Jospin G."/>
            <person name="Lee R.D."/>
            <person name="Eisen J.A."/>
        </authorList>
    </citation>
    <scope>NUCLEOTIDE SEQUENCE [LARGE SCALE GENOMIC DNA]</scope>
    <source>
        <strain evidence="2 3">UCD-SED14</strain>
    </source>
</reference>
<proteinExistence type="predicted"/>
<sequence length="298" mass="33702">MFNFRKNLLNKSLLIGCSLLTLSAAAQTSVWQVKKGEDTVYIGGTLHILPSSQMPLPAEFEFAYQQSDTVILEAKMPDPTDAQAQMNMIQTLSYKNDETLSEKLTPQVKKQLEAKLAQFGTSLNELNSFRPFMVSVVLMSMELQKQSLIGEGVDAYFAKRASADNKPQQYLEDIAFQLRLFKEMGENNENKFIQSNLDQLNDYSTLFNSMMKAWRSGDTELLNELVVLPLLKDDPDTFKKLLKDRNYNWLPKVEAMFGNEQQELVLVGAAHLVGEHNLLSLLTEQGYTITQLDIAGQQ</sequence>
<dbReference type="Proteomes" id="UP000037848">
    <property type="component" value="Unassembled WGS sequence"/>
</dbReference>
<feature type="signal peptide" evidence="1">
    <location>
        <begin position="1"/>
        <end position="26"/>
    </location>
</feature>
<dbReference type="AlphaFoldDB" id="A0A0N0M213"/>
<dbReference type="PANTHER" id="PTHR40590">
    <property type="entry name" value="CYTOPLASMIC PROTEIN-RELATED"/>
    <property type="match status" value="1"/>
</dbReference>
<comment type="caution">
    <text evidence="2">The sequence shown here is derived from an EMBL/GenBank/DDBJ whole genome shotgun (WGS) entry which is preliminary data.</text>
</comment>
<dbReference type="EMBL" id="LHPH01000002">
    <property type="protein sequence ID" value="KPH65249.1"/>
    <property type="molecule type" value="Genomic_DNA"/>
</dbReference>
<dbReference type="InterPro" id="IPR047111">
    <property type="entry name" value="YbaP-like"/>
</dbReference>
<organism evidence="2 3">
    <name type="scientific">Pseudoalteromonas porphyrae</name>
    <dbReference type="NCBI Taxonomy" id="187330"/>
    <lineage>
        <taxon>Bacteria</taxon>
        <taxon>Pseudomonadati</taxon>
        <taxon>Pseudomonadota</taxon>
        <taxon>Gammaproteobacteria</taxon>
        <taxon>Alteromonadales</taxon>
        <taxon>Pseudoalteromonadaceae</taxon>
        <taxon>Pseudoalteromonas</taxon>
    </lineage>
</organism>
<evidence type="ECO:0000313" key="2">
    <source>
        <dbReference type="EMBL" id="KPH65249.1"/>
    </source>
</evidence>
<dbReference type="PATRIC" id="fig|187330.3.peg.637"/>
<keyword evidence="3" id="KW-1185">Reference proteome</keyword>
<dbReference type="OrthoDB" id="357294at2"/>
<dbReference type="CDD" id="cd14789">
    <property type="entry name" value="Tiki"/>
    <property type="match status" value="1"/>
</dbReference>
<evidence type="ECO:0000256" key="1">
    <source>
        <dbReference type="SAM" id="SignalP"/>
    </source>
</evidence>
<keyword evidence="1" id="KW-0732">Signal</keyword>
<dbReference type="RefSeq" id="WP_054452881.1">
    <property type="nucleotide sequence ID" value="NZ_LHPH01000002.1"/>
</dbReference>